<dbReference type="AlphaFoldDB" id="G5A570"/>
<evidence type="ECO:0000313" key="2">
    <source>
        <dbReference type="Proteomes" id="UP000002640"/>
    </source>
</evidence>
<dbReference type="EMBL" id="JH159160">
    <property type="protein sequence ID" value="EGZ09255.1"/>
    <property type="molecule type" value="Genomic_DNA"/>
</dbReference>
<evidence type="ECO:0008006" key="3">
    <source>
        <dbReference type="Google" id="ProtNLM"/>
    </source>
</evidence>
<sequence>EIERWFSNRWSADAVFYKLELDSAGSRVFQMPAFCTWTSYAQRLEGSGAVKVMLKTLLEQYSKPKLFGLLGAAKKVEATKTIATQLENKLL</sequence>
<dbReference type="RefSeq" id="XP_009535888.1">
    <property type="nucleotide sequence ID" value="XM_009537593.1"/>
</dbReference>
<evidence type="ECO:0000313" key="1">
    <source>
        <dbReference type="EMBL" id="EGZ09255.1"/>
    </source>
</evidence>
<proteinExistence type="predicted"/>
<dbReference type="Proteomes" id="UP000002640">
    <property type="component" value="Unassembled WGS sequence"/>
</dbReference>
<feature type="non-terminal residue" evidence="1">
    <location>
        <position position="91"/>
    </location>
</feature>
<feature type="non-terminal residue" evidence="1">
    <location>
        <position position="1"/>
    </location>
</feature>
<organism evidence="1 2">
    <name type="scientific">Phytophthora sojae (strain P6497)</name>
    <name type="common">Soybean stem and root rot agent</name>
    <name type="synonym">Phytophthora megasperma f. sp. glycines</name>
    <dbReference type="NCBI Taxonomy" id="1094619"/>
    <lineage>
        <taxon>Eukaryota</taxon>
        <taxon>Sar</taxon>
        <taxon>Stramenopiles</taxon>
        <taxon>Oomycota</taxon>
        <taxon>Peronosporomycetes</taxon>
        <taxon>Peronosporales</taxon>
        <taxon>Peronosporaceae</taxon>
        <taxon>Phytophthora</taxon>
    </lineage>
</organism>
<protein>
    <recommendedName>
        <fullName evidence="3">RXLR phytopathogen effector protein WY-domain domain-containing protein</fullName>
    </recommendedName>
</protein>
<gene>
    <name evidence="1" type="ORF">PHYSODRAFT_377617</name>
</gene>
<reference evidence="1 2" key="1">
    <citation type="journal article" date="2006" name="Science">
        <title>Phytophthora genome sequences uncover evolutionary origins and mechanisms of pathogenesis.</title>
        <authorList>
            <person name="Tyler B.M."/>
            <person name="Tripathy S."/>
            <person name="Zhang X."/>
            <person name="Dehal P."/>
            <person name="Jiang R.H."/>
            <person name="Aerts A."/>
            <person name="Arredondo F.D."/>
            <person name="Baxter L."/>
            <person name="Bensasson D."/>
            <person name="Beynon J.L."/>
            <person name="Chapman J."/>
            <person name="Damasceno C.M."/>
            <person name="Dorrance A.E."/>
            <person name="Dou D."/>
            <person name="Dickerman A.W."/>
            <person name="Dubchak I.L."/>
            <person name="Garbelotto M."/>
            <person name="Gijzen M."/>
            <person name="Gordon S.G."/>
            <person name="Govers F."/>
            <person name="Grunwald N.J."/>
            <person name="Huang W."/>
            <person name="Ivors K.L."/>
            <person name="Jones R.W."/>
            <person name="Kamoun S."/>
            <person name="Krampis K."/>
            <person name="Lamour K.H."/>
            <person name="Lee M.K."/>
            <person name="McDonald W.H."/>
            <person name="Medina M."/>
            <person name="Meijer H.J."/>
            <person name="Nordberg E.K."/>
            <person name="Maclean D.J."/>
            <person name="Ospina-Giraldo M.D."/>
            <person name="Morris P.F."/>
            <person name="Phuntumart V."/>
            <person name="Putnam N.H."/>
            <person name="Rash S."/>
            <person name="Rose J.K."/>
            <person name="Sakihama Y."/>
            <person name="Salamov A.A."/>
            <person name="Savidor A."/>
            <person name="Scheuring C.F."/>
            <person name="Smith B.M."/>
            <person name="Sobral B.W."/>
            <person name="Terry A."/>
            <person name="Torto-Alalibo T.A."/>
            <person name="Win J."/>
            <person name="Xu Z."/>
            <person name="Zhang H."/>
            <person name="Grigoriev I.V."/>
            <person name="Rokhsar D.S."/>
            <person name="Boore J.L."/>
        </authorList>
    </citation>
    <scope>NUCLEOTIDE SEQUENCE [LARGE SCALE GENOMIC DNA]</scope>
    <source>
        <strain evidence="1 2">P6497</strain>
    </source>
</reference>
<dbReference type="KEGG" id="psoj:PHYSODRAFT_377617"/>
<dbReference type="GeneID" id="20650596"/>
<name>G5A570_PHYSP</name>
<dbReference type="SMR" id="G5A570"/>
<dbReference type="InParanoid" id="G5A570"/>
<keyword evidence="2" id="KW-1185">Reference proteome</keyword>
<accession>G5A570</accession>